<feature type="domain" description="Peptidase S49" evidence="9">
    <location>
        <begin position="400"/>
        <end position="549"/>
    </location>
</feature>
<comment type="similarity">
    <text evidence="2">Belongs to the peptidase S49 family.</text>
</comment>
<dbReference type="NCBIfam" id="TIGR00705">
    <property type="entry name" value="SppA_67K"/>
    <property type="match status" value="1"/>
</dbReference>
<dbReference type="EMBL" id="ARZY01000043">
    <property type="protein sequence ID" value="EWH08570.1"/>
    <property type="molecule type" value="Genomic_DNA"/>
</dbReference>
<evidence type="ECO:0000256" key="3">
    <source>
        <dbReference type="ARBA" id="ARBA00022670"/>
    </source>
</evidence>
<dbReference type="GO" id="GO:0006465">
    <property type="term" value="P:signal peptide processing"/>
    <property type="evidence" value="ECO:0007669"/>
    <property type="project" value="InterPro"/>
</dbReference>
<organism evidence="10 11">
    <name type="scientific">Catenovulum agarivorans DS-2</name>
    <dbReference type="NCBI Taxonomy" id="1328313"/>
    <lineage>
        <taxon>Bacteria</taxon>
        <taxon>Pseudomonadati</taxon>
        <taxon>Pseudomonadota</taxon>
        <taxon>Gammaproteobacteria</taxon>
        <taxon>Alteromonadales</taxon>
        <taxon>Alteromonadaceae</taxon>
        <taxon>Catenovulum</taxon>
    </lineage>
</organism>
<dbReference type="PANTHER" id="PTHR33209:SF1">
    <property type="entry name" value="PEPTIDASE S49 DOMAIN-CONTAINING PROTEIN"/>
    <property type="match status" value="1"/>
</dbReference>
<dbReference type="InterPro" id="IPR004634">
    <property type="entry name" value="Pept_S49_pIV"/>
</dbReference>
<name>W7QT36_9ALTE</name>
<evidence type="ECO:0000256" key="1">
    <source>
        <dbReference type="ARBA" id="ARBA00004370"/>
    </source>
</evidence>
<dbReference type="Gene3D" id="3.90.226.10">
    <property type="entry name" value="2-enoyl-CoA Hydratase, Chain A, domain 1"/>
    <property type="match status" value="3"/>
</dbReference>
<dbReference type="InterPro" id="IPR004635">
    <property type="entry name" value="Pept_S49_SppA"/>
</dbReference>
<feature type="domain" description="Peptidase S49" evidence="9">
    <location>
        <begin position="142"/>
        <end position="298"/>
    </location>
</feature>
<feature type="active site" description="Proton donor/acceptor" evidence="7">
    <location>
        <position position="210"/>
    </location>
</feature>
<keyword evidence="11" id="KW-1185">Reference proteome</keyword>
<comment type="subcellular location">
    <subcellularLocation>
        <location evidence="1">Membrane</location>
    </subcellularLocation>
</comment>
<dbReference type="OrthoDB" id="9764363at2"/>
<keyword evidence="6 8" id="KW-0472">Membrane</keyword>
<evidence type="ECO:0000259" key="9">
    <source>
        <dbReference type="Pfam" id="PF01343"/>
    </source>
</evidence>
<dbReference type="CDD" id="cd07023">
    <property type="entry name" value="S49_Sppa_N_C"/>
    <property type="match status" value="1"/>
</dbReference>
<dbReference type="SUPFAM" id="SSF52096">
    <property type="entry name" value="ClpP/crotonase"/>
    <property type="match status" value="2"/>
</dbReference>
<dbReference type="GO" id="GO:0008236">
    <property type="term" value="F:serine-type peptidase activity"/>
    <property type="evidence" value="ECO:0007669"/>
    <property type="project" value="UniProtKB-KW"/>
</dbReference>
<evidence type="ECO:0000313" key="11">
    <source>
        <dbReference type="Proteomes" id="UP000019276"/>
    </source>
</evidence>
<dbReference type="AlphaFoldDB" id="W7QT36"/>
<dbReference type="RefSeq" id="WP_035016092.1">
    <property type="nucleotide sequence ID" value="NZ_ARZY01000043.1"/>
</dbReference>
<dbReference type="Proteomes" id="UP000019276">
    <property type="component" value="Unassembled WGS sequence"/>
</dbReference>
<evidence type="ECO:0000313" key="10">
    <source>
        <dbReference type="EMBL" id="EWH08570.1"/>
    </source>
</evidence>
<dbReference type="CDD" id="cd07018">
    <property type="entry name" value="S49_SppA_67K_type"/>
    <property type="match status" value="1"/>
</dbReference>
<reference evidence="10 11" key="1">
    <citation type="journal article" date="2014" name="Genome Announc.">
        <title>Draft Genome Sequence of the Agar-Degrading Bacterium Catenovulum sp. Strain DS-2, Isolated from Intestines of Haliotis diversicolor.</title>
        <authorList>
            <person name="Shan D."/>
            <person name="Li X."/>
            <person name="Gu Z."/>
            <person name="Wei G."/>
            <person name="Gao Z."/>
            <person name="Shao Z."/>
        </authorList>
    </citation>
    <scope>NUCLEOTIDE SEQUENCE [LARGE SCALE GENOMIC DNA]</scope>
    <source>
        <strain evidence="10 11">DS-2</strain>
    </source>
</reference>
<dbReference type="InterPro" id="IPR047272">
    <property type="entry name" value="S49_SppA_C"/>
</dbReference>
<dbReference type="GO" id="GO:0016020">
    <property type="term" value="C:membrane"/>
    <property type="evidence" value="ECO:0007669"/>
    <property type="project" value="UniProtKB-SubCell"/>
</dbReference>
<dbReference type="STRING" id="1328313.DS2_16879"/>
<proteinExistence type="inferred from homology"/>
<evidence type="ECO:0000256" key="6">
    <source>
        <dbReference type="ARBA" id="ARBA00023136"/>
    </source>
</evidence>
<evidence type="ECO:0000256" key="2">
    <source>
        <dbReference type="ARBA" id="ARBA00008683"/>
    </source>
</evidence>
<dbReference type="InterPro" id="IPR029045">
    <property type="entry name" value="ClpP/crotonase-like_dom_sf"/>
</dbReference>
<keyword evidence="4" id="KW-0378">Hydrolase</keyword>
<keyword evidence="5" id="KW-0720">Serine protease</keyword>
<gene>
    <name evidence="10" type="ORF">DS2_16879</name>
</gene>
<dbReference type="Gene3D" id="6.20.330.10">
    <property type="match status" value="1"/>
</dbReference>
<keyword evidence="3 10" id="KW-0645">Protease</keyword>
<evidence type="ECO:0000256" key="5">
    <source>
        <dbReference type="ARBA" id="ARBA00022825"/>
    </source>
</evidence>
<evidence type="ECO:0000256" key="8">
    <source>
        <dbReference type="SAM" id="Phobius"/>
    </source>
</evidence>
<sequence>MTVNQPTKRSAIGRVFSAFWSTLNFTRKLILNILFFAIIAAIIVAAGQDKGTVNIAQKSALVLNLSGVIVEQKQAVDPVDAFMAESLADDSTPQEILLADVLNVINNAEHDQRIQAIVLDLKYLAGGGLNKLEAIGKQLDSFKQAGKQVIAIGDYYTKSQYFLASYANEVLLHPMGFVQLDGFSMYNTYFKSALEKLKVSTYIFRVGSYKSAVEPFMRNDMSDEAKIANQAWLDQLWKLYKEGVAERRGLPTEAFDEKMADFETKFAAANYDMAQYSLENNWVDQLVTREEIDQKLAEIVGWTDNKRSYNKVSFKDYLSLVKPAQGFVQPAGDKVAIIVAKGTILDGHKKAGEIGGDSTAKLLERARLDDSVKAVVLRIDSPGGSAFASEVIRREIDLLQQANKPVVASMSSVAASGGYWIAASANEIWAHPSTVTGSIGVFGLYMTLENSLKHIGVQADGVSTTEWPVLNPAIPLEKSSQHILQKGTERVYQRFLHIVSKHRDMTLSEADQVAQGRIWIGTQAQQLGLVDKLGDLDDAIASAAKLAGVENFKTKVIEAELTPQQQLMKELLGQVSAWFEQPSDQSPYKFQPELVKTLKELKHLSQWNDPNGVYAFCEHCRF</sequence>
<comment type="caution">
    <text evidence="10">The sequence shown here is derived from an EMBL/GenBank/DDBJ whole genome shotgun (WGS) entry which is preliminary data.</text>
</comment>
<accession>W7QT36</accession>
<feature type="active site" description="Nucleophile" evidence="7">
    <location>
        <position position="416"/>
    </location>
</feature>
<dbReference type="InterPro" id="IPR002142">
    <property type="entry name" value="Peptidase_S49"/>
</dbReference>
<dbReference type="NCBIfam" id="TIGR00706">
    <property type="entry name" value="SppA_dom"/>
    <property type="match status" value="1"/>
</dbReference>
<dbReference type="InterPro" id="IPR047217">
    <property type="entry name" value="S49_SppA_67K_type_N"/>
</dbReference>
<evidence type="ECO:0000256" key="4">
    <source>
        <dbReference type="ARBA" id="ARBA00022801"/>
    </source>
</evidence>
<dbReference type="PANTHER" id="PTHR33209">
    <property type="entry name" value="PROTEASE 4"/>
    <property type="match status" value="1"/>
</dbReference>
<feature type="transmembrane region" description="Helical" evidence="8">
    <location>
        <begin position="29"/>
        <end position="47"/>
    </location>
</feature>
<dbReference type="Pfam" id="PF01343">
    <property type="entry name" value="Peptidase_S49"/>
    <property type="match status" value="2"/>
</dbReference>
<dbReference type="PATRIC" id="fig|1328313.3.peg.3448"/>
<evidence type="ECO:0000256" key="7">
    <source>
        <dbReference type="PIRSR" id="PIRSR001217-1"/>
    </source>
</evidence>
<protein>
    <submittedName>
        <fullName evidence="10">Protease IV, a signal peptide peptidase</fullName>
    </submittedName>
</protein>
<keyword evidence="8" id="KW-0812">Transmembrane</keyword>
<keyword evidence="8" id="KW-1133">Transmembrane helix</keyword>
<dbReference type="eggNOG" id="COG0616">
    <property type="taxonomic scope" value="Bacteria"/>
</dbReference>
<dbReference type="PIRSF" id="PIRSF001217">
    <property type="entry name" value="Protease_4_SppA"/>
    <property type="match status" value="1"/>
</dbReference>